<accession>A0A9D4LQ70</accession>
<dbReference type="EMBL" id="JAIWYP010000002">
    <property type="protein sequence ID" value="KAH3862673.1"/>
    <property type="molecule type" value="Genomic_DNA"/>
</dbReference>
<evidence type="ECO:0000313" key="2">
    <source>
        <dbReference type="Proteomes" id="UP000828390"/>
    </source>
</evidence>
<name>A0A9D4LQ70_DREPO</name>
<keyword evidence="2" id="KW-1185">Reference proteome</keyword>
<organism evidence="1 2">
    <name type="scientific">Dreissena polymorpha</name>
    <name type="common">Zebra mussel</name>
    <name type="synonym">Mytilus polymorpha</name>
    <dbReference type="NCBI Taxonomy" id="45954"/>
    <lineage>
        <taxon>Eukaryota</taxon>
        <taxon>Metazoa</taxon>
        <taxon>Spiralia</taxon>
        <taxon>Lophotrochozoa</taxon>
        <taxon>Mollusca</taxon>
        <taxon>Bivalvia</taxon>
        <taxon>Autobranchia</taxon>
        <taxon>Heteroconchia</taxon>
        <taxon>Euheterodonta</taxon>
        <taxon>Imparidentia</taxon>
        <taxon>Neoheterodontei</taxon>
        <taxon>Myida</taxon>
        <taxon>Dreissenoidea</taxon>
        <taxon>Dreissenidae</taxon>
        <taxon>Dreissena</taxon>
    </lineage>
</organism>
<reference evidence="1" key="2">
    <citation type="submission" date="2020-11" db="EMBL/GenBank/DDBJ databases">
        <authorList>
            <person name="McCartney M.A."/>
            <person name="Auch B."/>
            <person name="Kono T."/>
            <person name="Mallez S."/>
            <person name="Becker A."/>
            <person name="Gohl D.M."/>
            <person name="Silverstein K.A.T."/>
            <person name="Koren S."/>
            <person name="Bechman K.B."/>
            <person name="Herman A."/>
            <person name="Abrahante J.E."/>
            <person name="Garbe J."/>
        </authorList>
    </citation>
    <scope>NUCLEOTIDE SEQUENCE</scope>
    <source>
        <strain evidence="1">Duluth1</strain>
        <tissue evidence="1">Whole animal</tissue>
    </source>
</reference>
<dbReference type="Proteomes" id="UP000828390">
    <property type="component" value="Unassembled WGS sequence"/>
</dbReference>
<evidence type="ECO:0000313" key="1">
    <source>
        <dbReference type="EMBL" id="KAH3862673.1"/>
    </source>
</evidence>
<evidence type="ECO:0008006" key="3">
    <source>
        <dbReference type="Google" id="ProtNLM"/>
    </source>
</evidence>
<dbReference type="AlphaFoldDB" id="A0A9D4LQ70"/>
<comment type="caution">
    <text evidence="1">The sequence shown here is derived from an EMBL/GenBank/DDBJ whole genome shotgun (WGS) entry which is preliminary data.</text>
</comment>
<gene>
    <name evidence="1" type="ORF">DPMN_025646</name>
</gene>
<sequence>MNTSTYKKRIGIPWTIWKQFVDLDFADDLALLSQTQQQVQEMTNMAAGHSARLGLAVKRGMVRCSIPTKLAAAAAAAASHQLNNIGGSRAIGIITKIRLFSSIVKQILLY</sequence>
<reference evidence="1" key="1">
    <citation type="journal article" date="2019" name="bioRxiv">
        <title>The Genome of the Zebra Mussel, Dreissena polymorpha: A Resource for Invasive Species Research.</title>
        <authorList>
            <person name="McCartney M.A."/>
            <person name="Auch B."/>
            <person name="Kono T."/>
            <person name="Mallez S."/>
            <person name="Zhang Y."/>
            <person name="Obille A."/>
            <person name="Becker A."/>
            <person name="Abrahante J.E."/>
            <person name="Garbe J."/>
            <person name="Badalamenti J.P."/>
            <person name="Herman A."/>
            <person name="Mangelson H."/>
            <person name="Liachko I."/>
            <person name="Sullivan S."/>
            <person name="Sone E.D."/>
            <person name="Koren S."/>
            <person name="Silverstein K.A.T."/>
            <person name="Beckman K.B."/>
            <person name="Gohl D.M."/>
        </authorList>
    </citation>
    <scope>NUCLEOTIDE SEQUENCE</scope>
    <source>
        <strain evidence="1">Duluth1</strain>
        <tissue evidence="1">Whole animal</tissue>
    </source>
</reference>
<protein>
    <recommendedName>
        <fullName evidence="3">Reverse transcriptase domain-containing protein</fullName>
    </recommendedName>
</protein>
<proteinExistence type="predicted"/>